<evidence type="ECO:0000313" key="2">
    <source>
        <dbReference type="Proteomes" id="UP000004548"/>
    </source>
</evidence>
<dbReference type="Proteomes" id="UP000004548">
    <property type="component" value="Unassembled WGS sequence"/>
</dbReference>
<reference evidence="1 2" key="1">
    <citation type="submission" date="2012-03" db="EMBL/GenBank/DDBJ databases">
        <authorList>
            <person name="Durkin A.S."/>
            <person name="McCorrison J."/>
            <person name="Torralba M."/>
            <person name="Gillis M."/>
            <person name="Methe B."/>
            <person name="Sutton G."/>
            <person name="Nelson K.E."/>
        </authorList>
    </citation>
    <scope>NUCLEOTIDE SEQUENCE [LARGE SCALE GENOMIC DNA]</scope>
    <source>
        <strain evidence="1 2">SK610</strain>
    </source>
</reference>
<comment type="caution">
    <text evidence="1">The sequence shown here is derived from an EMBL/GenBank/DDBJ whole genome shotgun (WGS) entry which is preliminary data.</text>
</comment>
<dbReference type="EMBL" id="AJKQ01000001">
    <property type="protein sequence ID" value="EIC76520.1"/>
    <property type="molecule type" value="Genomic_DNA"/>
</dbReference>
<proteinExistence type="predicted"/>
<sequence length="52" mass="6113">MVKLTLSKLNQFSLVLLYKKSERLSTGKIKFKQHHLSILNKKDIQENILECL</sequence>
<accession>I0Q5G8</accession>
<protein>
    <submittedName>
        <fullName evidence="1">Uncharacterized protein</fullName>
    </submittedName>
</protein>
<organism evidence="1 2">
    <name type="scientific">Streptococcus oralis SK610</name>
    <dbReference type="NCBI Taxonomy" id="1095741"/>
    <lineage>
        <taxon>Bacteria</taxon>
        <taxon>Bacillati</taxon>
        <taxon>Bacillota</taxon>
        <taxon>Bacilli</taxon>
        <taxon>Lactobacillales</taxon>
        <taxon>Streptococcaceae</taxon>
        <taxon>Streptococcus</taxon>
    </lineage>
</organism>
<name>I0Q5G8_STROR</name>
<gene>
    <name evidence="1" type="ORF">HMPREF1115_1699</name>
</gene>
<dbReference type="AlphaFoldDB" id="I0Q5G8"/>
<evidence type="ECO:0000313" key="1">
    <source>
        <dbReference type="EMBL" id="EIC76520.1"/>
    </source>
</evidence>